<proteinExistence type="predicted"/>
<evidence type="ECO:0000313" key="2">
    <source>
        <dbReference type="Proteomes" id="UP000247702"/>
    </source>
</evidence>
<accession>A0A2Z6RD57</accession>
<evidence type="ECO:0000313" key="1">
    <source>
        <dbReference type="EMBL" id="GBB90576.1"/>
    </source>
</evidence>
<evidence type="ECO:0008006" key="3">
    <source>
        <dbReference type="Google" id="ProtNLM"/>
    </source>
</evidence>
<keyword evidence="2" id="KW-1185">Reference proteome</keyword>
<organism evidence="1 2">
    <name type="scientific">Rhizophagus clarus</name>
    <dbReference type="NCBI Taxonomy" id="94130"/>
    <lineage>
        <taxon>Eukaryota</taxon>
        <taxon>Fungi</taxon>
        <taxon>Fungi incertae sedis</taxon>
        <taxon>Mucoromycota</taxon>
        <taxon>Glomeromycotina</taxon>
        <taxon>Glomeromycetes</taxon>
        <taxon>Glomerales</taxon>
        <taxon>Glomeraceae</taxon>
        <taxon>Rhizophagus</taxon>
    </lineage>
</organism>
<sequence>MILKFNSTESEIYINLPAIKIDKKNSNKKSGRPFSEVWKTDMIRRESKRNGHYSGTCQYCSSHWKRAKPVSLKIHLTKCNLAPSEVKNYWKKELYGTDEENSTKSDTDTEILDNTNSKRKKDFDKKINKKPCINESYQNDICNHITNNTDELKTSILQPLYNPLTRQRLSETLLEYESGRIENKIKNKLDRDENYTFALDGWTDPTNKSI</sequence>
<reference evidence="1 2" key="1">
    <citation type="submission" date="2017-11" db="EMBL/GenBank/DDBJ databases">
        <title>The genome of Rhizophagus clarus HR1 reveals common genetic basis of auxotrophy among arbuscular mycorrhizal fungi.</title>
        <authorList>
            <person name="Kobayashi Y."/>
        </authorList>
    </citation>
    <scope>NUCLEOTIDE SEQUENCE [LARGE SCALE GENOMIC DNA]</scope>
    <source>
        <strain evidence="1 2">HR1</strain>
    </source>
</reference>
<comment type="caution">
    <text evidence="1">The sequence shown here is derived from an EMBL/GenBank/DDBJ whole genome shotgun (WGS) entry which is preliminary data.</text>
</comment>
<dbReference type="Proteomes" id="UP000247702">
    <property type="component" value="Unassembled WGS sequence"/>
</dbReference>
<dbReference type="EMBL" id="BEXD01000845">
    <property type="protein sequence ID" value="GBB90576.1"/>
    <property type="molecule type" value="Genomic_DNA"/>
</dbReference>
<gene>
    <name evidence="1" type="ORF">RclHR1_17590005</name>
</gene>
<name>A0A2Z6RD57_9GLOM</name>
<dbReference type="AlphaFoldDB" id="A0A2Z6RD57"/>
<protein>
    <recommendedName>
        <fullName evidence="3">BED-type domain-containing protein</fullName>
    </recommendedName>
</protein>